<evidence type="ECO:0000313" key="4">
    <source>
        <dbReference type="Proteomes" id="UP001151002"/>
    </source>
</evidence>
<dbReference type="EMBL" id="JAPNTZ010000015">
    <property type="protein sequence ID" value="MCY1143469.1"/>
    <property type="molecule type" value="Genomic_DNA"/>
</dbReference>
<dbReference type="SUPFAM" id="SSF46785">
    <property type="entry name" value="Winged helix' DNA-binding domain"/>
    <property type="match status" value="1"/>
</dbReference>
<comment type="similarity">
    <text evidence="1">Belongs to the ROK (NagC/XylR) family.</text>
</comment>
<dbReference type="InterPro" id="IPR036390">
    <property type="entry name" value="WH_DNA-bd_sf"/>
</dbReference>
<dbReference type="InterPro" id="IPR001845">
    <property type="entry name" value="HTH_ArsR_DNA-bd_dom"/>
</dbReference>
<dbReference type="CDD" id="cd00090">
    <property type="entry name" value="HTH_ARSR"/>
    <property type="match status" value="1"/>
</dbReference>
<organism evidence="3 4">
    <name type="scientific">Paractinoplanes pyxinae</name>
    <dbReference type="NCBI Taxonomy" id="2997416"/>
    <lineage>
        <taxon>Bacteria</taxon>
        <taxon>Bacillati</taxon>
        <taxon>Actinomycetota</taxon>
        <taxon>Actinomycetes</taxon>
        <taxon>Micromonosporales</taxon>
        <taxon>Micromonosporaceae</taxon>
        <taxon>Paractinoplanes</taxon>
    </lineage>
</organism>
<accession>A0ABT4BAC3</accession>
<dbReference type="Pfam" id="PF00480">
    <property type="entry name" value="ROK"/>
    <property type="match status" value="1"/>
</dbReference>
<keyword evidence="4" id="KW-1185">Reference proteome</keyword>
<feature type="domain" description="HTH arsR-type" evidence="2">
    <location>
        <begin position="9"/>
        <end position="93"/>
    </location>
</feature>
<dbReference type="PANTHER" id="PTHR18964">
    <property type="entry name" value="ROK (REPRESSOR, ORF, KINASE) FAMILY"/>
    <property type="match status" value="1"/>
</dbReference>
<dbReference type="Pfam" id="PF13412">
    <property type="entry name" value="HTH_24"/>
    <property type="match status" value="1"/>
</dbReference>
<dbReference type="Proteomes" id="UP001151002">
    <property type="component" value="Unassembled WGS sequence"/>
</dbReference>
<sequence length="373" mass="39446">MDPAKPSQELLRSLTDEHVLRALMRYRRLTRAELAAETGISKPTAGESVRRLVEAGLVVDTGQRTPGGRGRGRVGSYYSLAPDVGAALAVSIAPEGVVAESINAYGDLVARAEEPIGRPARPDDVTAALVRAVDQVRDLVEASQEAEFRASGIRPRVAVVSAADPVDRGTGRLLQLPDAPFLLGEIDPVGVLAGRVSGVVHVDNDVNWAAEAERAAMPVDDFAYVYLDEGLGCAIVSDGEVRRGRRGVAGEVAHLITVGPGGWAMPLIEVFGELGLRRRNSTAIDVDLLLEKRPAEVVVAVGGLIAALATLIDPEVVVVGGRWGTHLVEAIAGEVSRSPRPVRVRAAAVEFEPSLAGARADALHRLRELIVAR</sequence>
<dbReference type="SMART" id="SM00418">
    <property type="entry name" value="HTH_ARSR"/>
    <property type="match status" value="1"/>
</dbReference>
<dbReference type="Gene3D" id="1.10.10.10">
    <property type="entry name" value="Winged helix-like DNA-binding domain superfamily/Winged helix DNA-binding domain"/>
    <property type="match status" value="1"/>
</dbReference>
<dbReference type="RefSeq" id="WP_267567994.1">
    <property type="nucleotide sequence ID" value="NZ_JAPNTZ010000015.1"/>
</dbReference>
<reference evidence="3" key="1">
    <citation type="submission" date="2022-11" db="EMBL/GenBank/DDBJ databases">
        <authorList>
            <person name="Somphong A."/>
            <person name="Phongsopitanun W."/>
        </authorList>
    </citation>
    <scope>NUCLEOTIDE SEQUENCE</scope>
    <source>
        <strain evidence="3">Pm04-4</strain>
    </source>
</reference>
<dbReference type="PANTHER" id="PTHR18964:SF149">
    <property type="entry name" value="BIFUNCTIONAL UDP-N-ACETYLGLUCOSAMINE 2-EPIMERASE_N-ACETYLMANNOSAMINE KINASE"/>
    <property type="match status" value="1"/>
</dbReference>
<dbReference type="InterPro" id="IPR043129">
    <property type="entry name" value="ATPase_NBD"/>
</dbReference>
<comment type="caution">
    <text evidence="3">The sequence shown here is derived from an EMBL/GenBank/DDBJ whole genome shotgun (WGS) entry which is preliminary data.</text>
</comment>
<dbReference type="InterPro" id="IPR011991">
    <property type="entry name" value="ArsR-like_HTH"/>
</dbReference>
<dbReference type="Gene3D" id="3.30.420.40">
    <property type="match status" value="2"/>
</dbReference>
<protein>
    <submittedName>
        <fullName evidence="3">ROK family transcriptional regulator</fullName>
    </submittedName>
</protein>
<evidence type="ECO:0000313" key="3">
    <source>
        <dbReference type="EMBL" id="MCY1143469.1"/>
    </source>
</evidence>
<proteinExistence type="inferred from homology"/>
<name>A0ABT4BAC3_9ACTN</name>
<dbReference type="InterPro" id="IPR000600">
    <property type="entry name" value="ROK"/>
</dbReference>
<dbReference type="InterPro" id="IPR036388">
    <property type="entry name" value="WH-like_DNA-bd_sf"/>
</dbReference>
<dbReference type="SUPFAM" id="SSF53067">
    <property type="entry name" value="Actin-like ATPase domain"/>
    <property type="match status" value="1"/>
</dbReference>
<gene>
    <name evidence="3" type="ORF">OWR29_36185</name>
</gene>
<evidence type="ECO:0000259" key="2">
    <source>
        <dbReference type="SMART" id="SM00418"/>
    </source>
</evidence>
<evidence type="ECO:0000256" key="1">
    <source>
        <dbReference type="ARBA" id="ARBA00006479"/>
    </source>
</evidence>